<keyword evidence="11" id="KW-1185">Reference proteome</keyword>
<feature type="transmembrane region" description="Helical" evidence="9">
    <location>
        <begin position="323"/>
        <end position="346"/>
    </location>
</feature>
<feature type="transmembrane region" description="Helical" evidence="9">
    <location>
        <begin position="201"/>
        <end position="218"/>
    </location>
</feature>
<gene>
    <name evidence="10" type="ORF">PUR21_15145</name>
</gene>
<feature type="transmembrane region" description="Helical" evidence="9">
    <location>
        <begin position="49"/>
        <end position="66"/>
    </location>
</feature>
<feature type="transmembrane region" description="Helical" evidence="9">
    <location>
        <begin position="86"/>
        <end position="111"/>
    </location>
</feature>
<comment type="similarity">
    <text evidence="8">Belongs to the TsuA/YedE (TC 9.B.102) family.</text>
</comment>
<evidence type="ECO:0000256" key="3">
    <source>
        <dbReference type="ARBA" id="ARBA00022475"/>
    </source>
</evidence>
<feature type="transmembrane region" description="Helical" evidence="9">
    <location>
        <begin position="245"/>
        <end position="274"/>
    </location>
</feature>
<evidence type="ECO:0000256" key="4">
    <source>
        <dbReference type="ARBA" id="ARBA00022519"/>
    </source>
</evidence>
<dbReference type="RefSeq" id="WP_192284752.1">
    <property type="nucleotide sequence ID" value="NZ_JACWCW010000071.1"/>
</dbReference>
<dbReference type="InterPro" id="IPR007272">
    <property type="entry name" value="Sulf_transp_TsuA/YedE"/>
</dbReference>
<feature type="transmembrane region" description="Helical" evidence="9">
    <location>
        <begin position="295"/>
        <end position="317"/>
    </location>
</feature>
<dbReference type="Pfam" id="PF04143">
    <property type="entry name" value="Sulf_transp"/>
    <property type="match status" value="1"/>
</dbReference>
<evidence type="ECO:0000256" key="5">
    <source>
        <dbReference type="ARBA" id="ARBA00022692"/>
    </source>
</evidence>
<evidence type="ECO:0000256" key="7">
    <source>
        <dbReference type="ARBA" id="ARBA00023136"/>
    </source>
</evidence>
<feature type="transmembrane region" description="Helical" evidence="9">
    <location>
        <begin position="123"/>
        <end position="147"/>
    </location>
</feature>
<evidence type="ECO:0000256" key="6">
    <source>
        <dbReference type="ARBA" id="ARBA00022989"/>
    </source>
</evidence>
<evidence type="ECO:0000256" key="1">
    <source>
        <dbReference type="ARBA" id="ARBA00004429"/>
    </source>
</evidence>
<proteinExistence type="inferred from homology"/>
<name>A0ABU9ZCB5_9HYPH</name>
<dbReference type="EMBL" id="JAQYXL010000001">
    <property type="protein sequence ID" value="MEN3228958.1"/>
    <property type="molecule type" value="Genomic_DNA"/>
</dbReference>
<protein>
    <submittedName>
        <fullName evidence="10">YeeE/YedE family protein</fullName>
    </submittedName>
</protein>
<comment type="caution">
    <text evidence="10">The sequence shown here is derived from an EMBL/GenBank/DDBJ whole genome shotgun (WGS) entry which is preliminary data.</text>
</comment>
<comment type="subcellular location">
    <subcellularLocation>
        <location evidence="1">Cell inner membrane</location>
        <topology evidence="1">Multi-pass membrane protein</topology>
    </subcellularLocation>
</comment>
<feature type="transmembrane region" description="Helical" evidence="9">
    <location>
        <begin position="12"/>
        <end position="29"/>
    </location>
</feature>
<evidence type="ECO:0000256" key="8">
    <source>
        <dbReference type="ARBA" id="ARBA00035655"/>
    </source>
</evidence>
<dbReference type="PANTHER" id="PTHR30574:SF1">
    <property type="entry name" value="SULPHUR TRANSPORT DOMAIN-CONTAINING PROTEIN"/>
    <property type="match status" value="1"/>
</dbReference>
<dbReference type="Proteomes" id="UP001404845">
    <property type="component" value="Unassembled WGS sequence"/>
</dbReference>
<evidence type="ECO:0000313" key="10">
    <source>
        <dbReference type="EMBL" id="MEN3228958.1"/>
    </source>
</evidence>
<evidence type="ECO:0000256" key="9">
    <source>
        <dbReference type="SAM" id="Phobius"/>
    </source>
</evidence>
<keyword evidence="7 9" id="KW-0472">Membrane</keyword>
<accession>A0ABU9ZCB5</accession>
<keyword evidence="6 9" id="KW-1133">Transmembrane helix</keyword>
<reference evidence="10 11" key="1">
    <citation type="journal article" date="2023" name="PLoS ONE">
        <title>Complete genome assembly of Hawai'i environmental nontuberculous mycobacteria reveals unexpected co-isolation with methylobacteria.</title>
        <authorList>
            <person name="Hendrix J."/>
            <person name="Epperson L.E."/>
            <person name="Tong E.I."/>
            <person name="Chan Y.L."/>
            <person name="Hasan N.A."/>
            <person name="Dawrs S.N."/>
            <person name="Norton G.J."/>
            <person name="Virdi R."/>
            <person name="Crooks J.L."/>
            <person name="Chan E.D."/>
            <person name="Honda J.R."/>
            <person name="Strong M."/>
        </authorList>
    </citation>
    <scope>NUCLEOTIDE SEQUENCE [LARGE SCALE GENOMIC DNA]</scope>
    <source>
        <strain evidence="10 11">NJH_HI01</strain>
    </source>
</reference>
<keyword evidence="3" id="KW-1003">Cell membrane</keyword>
<evidence type="ECO:0000256" key="2">
    <source>
        <dbReference type="ARBA" id="ARBA00022448"/>
    </source>
</evidence>
<keyword evidence="4" id="KW-0997">Cell inner membrane</keyword>
<sequence>MLETLPAHLTRAALGFLLGALLGLVARRGRFCTLGAVEDAVYARDTRRARAWMLAAGLAILGTHLLEAYAGLDLARSIYAGPRLEWGALVVGGTMFGFGMALVGTCGFGALLRLGGGDLRALLVLLVLGLSAYMAVSGLTGLARVALAGPLSVELGAAGAQRLGALLGLDRGGTAALGIAVAAGLGFAALVGPGLRKSRRLLYGAVAIGCLIAAGWWTNGVAGHDEFEARAVGSFSFARPVGDTLLYAMLASGMKVDFGVGSVLGVVLGAFAAARGGGEFHWEAPDDAREVKRHVLGSFLMGTGGVTALGCTIGQGLSGLSTLSVGSLLALASILVGARAGLYYLVDRHA</sequence>
<keyword evidence="2" id="KW-0813">Transport</keyword>
<feature type="transmembrane region" description="Helical" evidence="9">
    <location>
        <begin position="175"/>
        <end position="194"/>
    </location>
</feature>
<organism evidence="10 11">
    <name type="scientific">Methylorubrum rhodesianum</name>
    <dbReference type="NCBI Taxonomy" id="29427"/>
    <lineage>
        <taxon>Bacteria</taxon>
        <taxon>Pseudomonadati</taxon>
        <taxon>Pseudomonadota</taxon>
        <taxon>Alphaproteobacteria</taxon>
        <taxon>Hyphomicrobiales</taxon>
        <taxon>Methylobacteriaceae</taxon>
        <taxon>Methylorubrum</taxon>
    </lineage>
</organism>
<dbReference type="PANTHER" id="PTHR30574">
    <property type="entry name" value="INNER MEMBRANE PROTEIN YEDE"/>
    <property type="match status" value="1"/>
</dbReference>
<keyword evidence="5 9" id="KW-0812">Transmembrane</keyword>
<evidence type="ECO:0000313" key="11">
    <source>
        <dbReference type="Proteomes" id="UP001404845"/>
    </source>
</evidence>